<name>A0A2I0W3S3_9ASPA</name>
<reference evidence="7 8" key="2">
    <citation type="journal article" date="2017" name="Nature">
        <title>The Apostasia genome and the evolution of orchids.</title>
        <authorList>
            <person name="Zhang G.Q."/>
            <person name="Liu K.W."/>
            <person name="Li Z."/>
            <person name="Lohaus R."/>
            <person name="Hsiao Y.Y."/>
            <person name="Niu S.C."/>
            <person name="Wang J.Y."/>
            <person name="Lin Y.C."/>
            <person name="Xu Q."/>
            <person name="Chen L.J."/>
            <person name="Yoshida K."/>
            <person name="Fujiwara S."/>
            <person name="Wang Z.W."/>
            <person name="Zhang Y.Q."/>
            <person name="Mitsuda N."/>
            <person name="Wang M."/>
            <person name="Liu G.H."/>
            <person name="Pecoraro L."/>
            <person name="Huang H.X."/>
            <person name="Xiao X.J."/>
            <person name="Lin M."/>
            <person name="Wu X.Y."/>
            <person name="Wu W.L."/>
            <person name="Chen Y.Y."/>
            <person name="Chang S.B."/>
            <person name="Sakamoto S."/>
            <person name="Ohme-Takagi M."/>
            <person name="Yagi M."/>
            <person name="Zeng S.J."/>
            <person name="Shen C.Y."/>
            <person name="Yeh C.M."/>
            <person name="Luo Y.B."/>
            <person name="Tsai W.C."/>
            <person name="Van de Peer Y."/>
            <person name="Liu Z.J."/>
        </authorList>
    </citation>
    <scope>NUCLEOTIDE SEQUENCE [LARGE SCALE GENOMIC DNA]</scope>
    <source>
        <tissue evidence="7">The whole plant</tissue>
    </source>
</reference>
<dbReference type="Pfam" id="PF13639">
    <property type="entry name" value="zf-RING_2"/>
    <property type="match status" value="1"/>
</dbReference>
<dbReference type="EMBL" id="KZ502938">
    <property type="protein sequence ID" value="PKU70311.1"/>
    <property type="molecule type" value="Genomic_DNA"/>
</dbReference>
<dbReference type="InterPro" id="IPR013083">
    <property type="entry name" value="Znf_RING/FYVE/PHD"/>
</dbReference>
<dbReference type="Proteomes" id="UP000233837">
    <property type="component" value="Unassembled WGS sequence"/>
</dbReference>
<keyword evidence="5" id="KW-0812">Transmembrane</keyword>
<dbReference type="SUPFAM" id="SSF57850">
    <property type="entry name" value="RING/U-box"/>
    <property type="match status" value="1"/>
</dbReference>
<accession>A0A2I0W3S3</accession>
<dbReference type="InterPro" id="IPR001841">
    <property type="entry name" value="Znf_RING"/>
</dbReference>
<organism evidence="7 8">
    <name type="scientific">Dendrobium catenatum</name>
    <dbReference type="NCBI Taxonomy" id="906689"/>
    <lineage>
        <taxon>Eukaryota</taxon>
        <taxon>Viridiplantae</taxon>
        <taxon>Streptophyta</taxon>
        <taxon>Embryophyta</taxon>
        <taxon>Tracheophyta</taxon>
        <taxon>Spermatophyta</taxon>
        <taxon>Magnoliopsida</taxon>
        <taxon>Liliopsida</taxon>
        <taxon>Asparagales</taxon>
        <taxon>Orchidaceae</taxon>
        <taxon>Epidendroideae</taxon>
        <taxon>Malaxideae</taxon>
        <taxon>Dendrobiinae</taxon>
        <taxon>Dendrobium</taxon>
    </lineage>
</organism>
<dbReference type="SMART" id="SM00184">
    <property type="entry name" value="RING"/>
    <property type="match status" value="1"/>
</dbReference>
<sequence>MFPAFNKEIIMSISSSRHLETDFAGEAVFSDEPIGNSIGFDCILILAVLICVIVCALLLDFIVRCVVRCSGPIQPPGPINLGGATDVHQAIQRLPIVIYDSECSICLNQIEPGERVRLLPNCGHGFHVQCIDRWLAVRSSCPTCRQIPFTCGREGSEWADPEKAIWKIVDLQLGR</sequence>
<dbReference type="PANTHER" id="PTHR45798">
    <property type="entry name" value="RING-H2 FINGER PROTEIN ATL61-RELATED-RELATED"/>
    <property type="match status" value="1"/>
</dbReference>
<dbReference type="PANTHER" id="PTHR45798:SF66">
    <property type="entry name" value="RING-TYPE E3 UBIQUITIN TRANSFERASE"/>
    <property type="match status" value="1"/>
</dbReference>
<dbReference type="PROSITE" id="PS50089">
    <property type="entry name" value="ZF_RING_2"/>
    <property type="match status" value="1"/>
</dbReference>
<protein>
    <submittedName>
        <fullName evidence="7">RING-H2 finger protein ATL78</fullName>
    </submittedName>
</protein>
<keyword evidence="2 4" id="KW-0863">Zinc-finger</keyword>
<gene>
    <name evidence="7" type="primary">ATL78</name>
    <name evidence="7" type="ORF">MA16_Dca007062</name>
</gene>
<evidence type="ECO:0000256" key="3">
    <source>
        <dbReference type="ARBA" id="ARBA00022833"/>
    </source>
</evidence>
<evidence type="ECO:0000256" key="5">
    <source>
        <dbReference type="SAM" id="Phobius"/>
    </source>
</evidence>
<evidence type="ECO:0000313" key="8">
    <source>
        <dbReference type="Proteomes" id="UP000233837"/>
    </source>
</evidence>
<keyword evidence="5" id="KW-0472">Membrane</keyword>
<evidence type="ECO:0000259" key="6">
    <source>
        <dbReference type="PROSITE" id="PS50089"/>
    </source>
</evidence>
<keyword evidence="5" id="KW-1133">Transmembrane helix</keyword>
<dbReference type="AlphaFoldDB" id="A0A2I0W3S3"/>
<dbReference type="InterPro" id="IPR052788">
    <property type="entry name" value="RING-type_E3_ligase_ATL"/>
</dbReference>
<keyword evidence="8" id="KW-1185">Reference proteome</keyword>
<reference evidence="7 8" key="1">
    <citation type="journal article" date="2016" name="Sci. Rep.">
        <title>The Dendrobium catenatum Lindl. genome sequence provides insights into polysaccharide synthase, floral development and adaptive evolution.</title>
        <authorList>
            <person name="Zhang G.Q."/>
            <person name="Xu Q."/>
            <person name="Bian C."/>
            <person name="Tsai W.C."/>
            <person name="Yeh C.M."/>
            <person name="Liu K.W."/>
            <person name="Yoshida K."/>
            <person name="Zhang L.S."/>
            <person name="Chang S.B."/>
            <person name="Chen F."/>
            <person name="Shi Y."/>
            <person name="Su Y.Y."/>
            <person name="Zhang Y.Q."/>
            <person name="Chen L.J."/>
            <person name="Yin Y."/>
            <person name="Lin M."/>
            <person name="Huang H."/>
            <person name="Deng H."/>
            <person name="Wang Z.W."/>
            <person name="Zhu S.L."/>
            <person name="Zhao X."/>
            <person name="Deng C."/>
            <person name="Niu S.C."/>
            <person name="Huang J."/>
            <person name="Wang M."/>
            <person name="Liu G.H."/>
            <person name="Yang H.J."/>
            <person name="Xiao X.J."/>
            <person name="Hsiao Y.Y."/>
            <person name="Wu W.L."/>
            <person name="Chen Y.Y."/>
            <person name="Mitsuda N."/>
            <person name="Ohme-Takagi M."/>
            <person name="Luo Y.B."/>
            <person name="Van de Peer Y."/>
            <person name="Liu Z.J."/>
        </authorList>
    </citation>
    <scope>NUCLEOTIDE SEQUENCE [LARGE SCALE GENOMIC DNA]</scope>
    <source>
        <tissue evidence="7">The whole plant</tissue>
    </source>
</reference>
<evidence type="ECO:0000256" key="2">
    <source>
        <dbReference type="ARBA" id="ARBA00022771"/>
    </source>
</evidence>
<feature type="transmembrane region" description="Helical" evidence="5">
    <location>
        <begin position="38"/>
        <end position="59"/>
    </location>
</feature>
<dbReference type="Gene3D" id="3.30.40.10">
    <property type="entry name" value="Zinc/RING finger domain, C3HC4 (zinc finger)"/>
    <property type="match status" value="1"/>
</dbReference>
<feature type="domain" description="RING-type" evidence="6">
    <location>
        <begin position="103"/>
        <end position="145"/>
    </location>
</feature>
<dbReference type="OrthoDB" id="8062037at2759"/>
<dbReference type="GO" id="GO:0008270">
    <property type="term" value="F:zinc ion binding"/>
    <property type="evidence" value="ECO:0007669"/>
    <property type="project" value="UniProtKB-KW"/>
</dbReference>
<proteinExistence type="predicted"/>
<evidence type="ECO:0000256" key="4">
    <source>
        <dbReference type="PROSITE-ProRule" id="PRU00175"/>
    </source>
</evidence>
<evidence type="ECO:0000313" key="7">
    <source>
        <dbReference type="EMBL" id="PKU70311.1"/>
    </source>
</evidence>
<keyword evidence="3" id="KW-0862">Zinc</keyword>
<keyword evidence="1" id="KW-0479">Metal-binding</keyword>
<evidence type="ECO:0000256" key="1">
    <source>
        <dbReference type="ARBA" id="ARBA00022723"/>
    </source>
</evidence>